<gene>
    <name evidence="2" type="ORF">COCON_G00001510</name>
</gene>
<name>A0A9Q1E0Q1_CONCO</name>
<sequence>MASPSLHKSKTPRPSSPGPKPGRVDWLGRATEQDALVIASLTMSARRAGRWRRTEMELLSGLRVSVPFGVSPHERLTVLQLAPDNLSTYCRNVGTGPESRGTVPNRPKGGGVLPPGGWCWDLSAVLLFLIGLVFSRAFSRDSVKKITETFTPSCPSQTPLGQSRRFALRRGDEATRPFRRDASCRFEVPGRRSLGGTSRNCSEQEEEFGPLFLQITVQQDHRQDDMMDHRLG</sequence>
<accession>A0A9Q1E0Q1</accession>
<feature type="region of interest" description="Disordered" evidence="1">
    <location>
        <begin position="1"/>
        <end position="26"/>
    </location>
</feature>
<dbReference type="Proteomes" id="UP001152803">
    <property type="component" value="Unassembled WGS sequence"/>
</dbReference>
<evidence type="ECO:0000313" key="3">
    <source>
        <dbReference type="Proteomes" id="UP001152803"/>
    </source>
</evidence>
<dbReference type="EMBL" id="JAFJMO010000001">
    <property type="protein sequence ID" value="KAJ8287492.1"/>
    <property type="molecule type" value="Genomic_DNA"/>
</dbReference>
<evidence type="ECO:0000256" key="1">
    <source>
        <dbReference type="SAM" id="MobiDB-lite"/>
    </source>
</evidence>
<proteinExistence type="predicted"/>
<protein>
    <submittedName>
        <fullName evidence="2">Uncharacterized protein</fullName>
    </submittedName>
</protein>
<evidence type="ECO:0000313" key="2">
    <source>
        <dbReference type="EMBL" id="KAJ8287492.1"/>
    </source>
</evidence>
<keyword evidence="3" id="KW-1185">Reference proteome</keyword>
<dbReference type="AlphaFoldDB" id="A0A9Q1E0Q1"/>
<organism evidence="2 3">
    <name type="scientific">Conger conger</name>
    <name type="common">Conger eel</name>
    <name type="synonym">Muraena conger</name>
    <dbReference type="NCBI Taxonomy" id="82655"/>
    <lineage>
        <taxon>Eukaryota</taxon>
        <taxon>Metazoa</taxon>
        <taxon>Chordata</taxon>
        <taxon>Craniata</taxon>
        <taxon>Vertebrata</taxon>
        <taxon>Euteleostomi</taxon>
        <taxon>Actinopterygii</taxon>
        <taxon>Neopterygii</taxon>
        <taxon>Teleostei</taxon>
        <taxon>Anguilliformes</taxon>
        <taxon>Congridae</taxon>
        <taxon>Conger</taxon>
    </lineage>
</organism>
<reference evidence="2" key="1">
    <citation type="journal article" date="2023" name="Science">
        <title>Genome structures resolve the early diversification of teleost fishes.</title>
        <authorList>
            <person name="Parey E."/>
            <person name="Louis A."/>
            <person name="Montfort J."/>
            <person name="Bouchez O."/>
            <person name="Roques C."/>
            <person name="Iampietro C."/>
            <person name="Lluch J."/>
            <person name="Castinel A."/>
            <person name="Donnadieu C."/>
            <person name="Desvignes T."/>
            <person name="Floi Bucao C."/>
            <person name="Jouanno E."/>
            <person name="Wen M."/>
            <person name="Mejri S."/>
            <person name="Dirks R."/>
            <person name="Jansen H."/>
            <person name="Henkel C."/>
            <person name="Chen W.J."/>
            <person name="Zahm M."/>
            <person name="Cabau C."/>
            <person name="Klopp C."/>
            <person name="Thompson A.W."/>
            <person name="Robinson-Rechavi M."/>
            <person name="Braasch I."/>
            <person name="Lecointre G."/>
            <person name="Bobe J."/>
            <person name="Postlethwait J.H."/>
            <person name="Berthelot C."/>
            <person name="Roest Crollius H."/>
            <person name="Guiguen Y."/>
        </authorList>
    </citation>
    <scope>NUCLEOTIDE SEQUENCE</scope>
    <source>
        <strain evidence="2">Concon-B</strain>
    </source>
</reference>
<comment type="caution">
    <text evidence="2">The sequence shown here is derived from an EMBL/GenBank/DDBJ whole genome shotgun (WGS) entry which is preliminary data.</text>
</comment>